<dbReference type="PRINTS" id="PR00080">
    <property type="entry name" value="SDRFAMILY"/>
</dbReference>
<dbReference type="KEGG" id="sdu:111225487"/>
<protein>
    <recommendedName>
        <fullName evidence="6">11-beta-hydroxysteroid dehydrogenase type 2</fullName>
    </recommendedName>
    <alternativeName>
        <fullName evidence="7">Corticosteroid 11-beta-dehydrogenase isozyme 2</fullName>
    </alternativeName>
    <alternativeName>
        <fullName evidence="8">NAD-dependent 11-beta-hydroxysteroid dehydrogenase</fullName>
    </alternativeName>
</protein>
<name>A0A3B4TWC3_SERDU</name>
<evidence type="ECO:0000256" key="2">
    <source>
        <dbReference type="ARBA" id="ARBA00006484"/>
    </source>
</evidence>
<comment type="similarity">
    <text evidence="2 13">Belongs to the short-chain dehydrogenases/reductases (SDR) family.</text>
</comment>
<keyword evidence="15" id="KW-0472">Membrane</keyword>
<keyword evidence="5" id="KW-0753">Steroid metabolism</keyword>
<evidence type="ECO:0000256" key="8">
    <source>
        <dbReference type="ARBA" id="ARBA00042028"/>
    </source>
</evidence>
<dbReference type="Gene3D" id="3.40.50.720">
    <property type="entry name" value="NAD(P)-binding Rossmann-like Domain"/>
    <property type="match status" value="1"/>
</dbReference>
<feature type="region of interest" description="Disordered" evidence="14">
    <location>
        <begin position="393"/>
        <end position="413"/>
    </location>
</feature>
<keyword evidence="17" id="KW-1185">Reference proteome</keyword>
<dbReference type="Ensembl" id="ENSSDUT00000010793.1">
    <property type="protein sequence ID" value="ENSSDUP00000010596.1"/>
    <property type="gene ID" value="ENSSDUG00000007749.1"/>
</dbReference>
<keyword evidence="4" id="KW-0443">Lipid metabolism</keyword>
<evidence type="ECO:0000256" key="1">
    <source>
        <dbReference type="ARBA" id="ARBA00004854"/>
    </source>
</evidence>
<evidence type="ECO:0000256" key="12">
    <source>
        <dbReference type="ARBA" id="ARBA00048774"/>
    </source>
</evidence>
<comment type="pathway">
    <text evidence="1">Steroid metabolism.</text>
</comment>
<keyword evidence="15" id="KW-1133">Transmembrane helix</keyword>
<keyword evidence="15" id="KW-0812">Transmembrane</keyword>
<evidence type="ECO:0000256" key="13">
    <source>
        <dbReference type="RuleBase" id="RU000363"/>
    </source>
</evidence>
<evidence type="ECO:0000313" key="17">
    <source>
        <dbReference type="Proteomes" id="UP000261420"/>
    </source>
</evidence>
<evidence type="ECO:0000256" key="4">
    <source>
        <dbReference type="ARBA" id="ARBA00023098"/>
    </source>
</evidence>
<dbReference type="InterPro" id="IPR002347">
    <property type="entry name" value="SDR_fam"/>
</dbReference>
<reference evidence="16" key="2">
    <citation type="submission" date="2025-09" db="UniProtKB">
        <authorList>
            <consortium name="Ensembl"/>
        </authorList>
    </citation>
    <scope>IDENTIFICATION</scope>
</reference>
<feature type="transmembrane region" description="Helical" evidence="15">
    <location>
        <begin position="6"/>
        <end position="24"/>
    </location>
</feature>
<dbReference type="AlphaFoldDB" id="A0A3B4TWC3"/>
<comment type="catalytic activity">
    <reaction evidence="9">
        <text>11beta-hydroxyandrost-4-ene-3,17-dione + NAD(+) = androst-4-ene-3,11,17-trione + NADH + H(+)</text>
        <dbReference type="Rhea" id="RHEA:69408"/>
        <dbReference type="ChEBI" id="CHEBI:2495"/>
        <dbReference type="ChEBI" id="CHEBI:15378"/>
        <dbReference type="ChEBI" id="CHEBI:27967"/>
        <dbReference type="ChEBI" id="CHEBI:57540"/>
        <dbReference type="ChEBI" id="CHEBI:57945"/>
    </reaction>
    <physiologicalReaction direction="left-to-right" evidence="9">
        <dbReference type="Rhea" id="RHEA:69409"/>
    </physiologicalReaction>
</comment>
<dbReference type="RefSeq" id="XP_022606123.1">
    <property type="nucleotide sequence ID" value="XM_022750402.1"/>
</dbReference>
<evidence type="ECO:0000256" key="14">
    <source>
        <dbReference type="SAM" id="MobiDB-lite"/>
    </source>
</evidence>
<evidence type="ECO:0000256" key="9">
    <source>
        <dbReference type="ARBA" id="ARBA00047650"/>
    </source>
</evidence>
<dbReference type="InterPro" id="IPR036291">
    <property type="entry name" value="NAD(P)-bd_dom_sf"/>
</dbReference>
<evidence type="ECO:0000256" key="3">
    <source>
        <dbReference type="ARBA" id="ARBA00023002"/>
    </source>
</evidence>
<dbReference type="CDD" id="cd09805">
    <property type="entry name" value="type2_17beta_HSD-like_SDR_c"/>
    <property type="match status" value="1"/>
</dbReference>
<dbReference type="PRINTS" id="PR00081">
    <property type="entry name" value="GDHRDH"/>
</dbReference>
<dbReference type="InterPro" id="IPR020904">
    <property type="entry name" value="Sc_DH/Rdtase_CS"/>
</dbReference>
<dbReference type="Pfam" id="PF00106">
    <property type="entry name" value="adh_short"/>
    <property type="match status" value="1"/>
</dbReference>
<dbReference type="GeneTree" id="ENSGT00940000159716"/>
<evidence type="ECO:0000256" key="11">
    <source>
        <dbReference type="ARBA" id="ARBA00048218"/>
    </source>
</evidence>
<dbReference type="CTD" id="3291"/>
<evidence type="ECO:0000313" key="16">
    <source>
        <dbReference type="Ensembl" id="ENSSDUP00000010596.1"/>
    </source>
</evidence>
<dbReference type="FunFam" id="3.40.50.720:FF:000074">
    <property type="entry name" value="Retinol dehydrogenase type 1"/>
    <property type="match status" value="1"/>
</dbReference>
<evidence type="ECO:0000256" key="10">
    <source>
        <dbReference type="ARBA" id="ARBA00047817"/>
    </source>
</evidence>
<organism evidence="16 17">
    <name type="scientific">Seriola dumerili</name>
    <name type="common">Greater amberjack</name>
    <name type="synonym">Caranx dumerili</name>
    <dbReference type="NCBI Taxonomy" id="41447"/>
    <lineage>
        <taxon>Eukaryota</taxon>
        <taxon>Metazoa</taxon>
        <taxon>Chordata</taxon>
        <taxon>Craniata</taxon>
        <taxon>Vertebrata</taxon>
        <taxon>Euteleostomi</taxon>
        <taxon>Actinopterygii</taxon>
        <taxon>Neopterygii</taxon>
        <taxon>Teleostei</taxon>
        <taxon>Neoteleostei</taxon>
        <taxon>Acanthomorphata</taxon>
        <taxon>Carangaria</taxon>
        <taxon>Carangiformes</taxon>
        <taxon>Carangidae</taxon>
        <taxon>Seriola</taxon>
    </lineage>
</organism>
<dbReference type="GO" id="GO:0033555">
    <property type="term" value="P:multicellular organismal response to stress"/>
    <property type="evidence" value="ECO:0007669"/>
    <property type="project" value="Ensembl"/>
</dbReference>
<dbReference type="SUPFAM" id="SSF51735">
    <property type="entry name" value="NAD(P)-binding Rossmann-fold domains"/>
    <property type="match status" value="1"/>
</dbReference>
<feature type="transmembrane region" description="Helical" evidence="15">
    <location>
        <begin position="51"/>
        <end position="75"/>
    </location>
</feature>
<comment type="catalytic activity">
    <reaction evidence="11">
        <text>11beta,17beta-dihydroxyandrost-4-ene-3-one + NAD(+) = 17beta-hydroxyandrost-4-ene-3,11-dione + NADH + H(+)</text>
        <dbReference type="Rhea" id="RHEA:69368"/>
        <dbReference type="ChEBI" id="CHEBI:15378"/>
        <dbReference type="ChEBI" id="CHEBI:34133"/>
        <dbReference type="ChEBI" id="CHEBI:57540"/>
        <dbReference type="ChEBI" id="CHEBI:57945"/>
        <dbReference type="ChEBI" id="CHEBI:81481"/>
    </reaction>
    <physiologicalReaction direction="left-to-right" evidence="11">
        <dbReference type="Rhea" id="RHEA:69369"/>
    </physiologicalReaction>
</comment>
<dbReference type="STRING" id="41447.ENSSDUP00000010596"/>
<dbReference type="GeneID" id="111225487"/>
<proteinExistence type="inferred from homology"/>
<keyword evidence="3" id="KW-0560">Oxidoreductase</keyword>
<dbReference type="Proteomes" id="UP000261420">
    <property type="component" value="Unplaced"/>
</dbReference>
<reference evidence="16" key="1">
    <citation type="submission" date="2025-08" db="UniProtKB">
        <authorList>
            <consortium name="Ensembl"/>
        </authorList>
    </citation>
    <scope>IDENTIFICATION</scope>
</reference>
<accession>A0A3B4TWC3</accession>
<evidence type="ECO:0000256" key="6">
    <source>
        <dbReference type="ARBA" id="ARBA00040320"/>
    </source>
</evidence>
<dbReference type="PROSITE" id="PS00061">
    <property type="entry name" value="ADH_SHORT"/>
    <property type="match status" value="1"/>
</dbReference>
<evidence type="ECO:0000256" key="7">
    <source>
        <dbReference type="ARBA" id="ARBA00041540"/>
    </source>
</evidence>
<evidence type="ECO:0000256" key="5">
    <source>
        <dbReference type="ARBA" id="ARBA00023221"/>
    </source>
</evidence>
<dbReference type="PANTHER" id="PTHR43313">
    <property type="entry name" value="SHORT-CHAIN DEHYDROGENASE/REDUCTASE FAMILY 9C"/>
    <property type="match status" value="1"/>
</dbReference>
<dbReference type="GO" id="GO:0070523">
    <property type="term" value="F:11-beta-hydroxysteroid dehydrogenase (NAD+) activity"/>
    <property type="evidence" value="ECO:0007669"/>
    <property type="project" value="Ensembl"/>
</dbReference>
<comment type="catalytic activity">
    <reaction evidence="10">
        <text>an 11beta-hydroxysteroid + NAD(+) = an 11-oxosteroid + NADH + H(+)</text>
        <dbReference type="Rhea" id="RHEA:53116"/>
        <dbReference type="ChEBI" id="CHEBI:15378"/>
        <dbReference type="ChEBI" id="CHEBI:35346"/>
        <dbReference type="ChEBI" id="CHEBI:47787"/>
        <dbReference type="ChEBI" id="CHEBI:57540"/>
        <dbReference type="ChEBI" id="CHEBI:57945"/>
    </reaction>
    <physiologicalReaction direction="left-to-right" evidence="10">
        <dbReference type="Rhea" id="RHEA:53117"/>
    </physiologicalReaction>
</comment>
<sequence length="413" mass="45367">MMDDYTLPFWIYLGVLTVFVGGAMKKILASHLSTAPTVVAWLGATVLVERLWAFCLPAVLLLALLCLACCLYSTARTVPPPTTLPVHGKAVFITGCDSGFGKAAAKRLDALGLEVFATVLDLSGDGAKELQRTCSPRLTLLQVDITQPQQVQQALLDTKAKLGLRGLWGLVNNAGVCVNFGDAELSLMSNFRGCMEVNFFGTLSVTKSFLPLLRQTRGRLVTISSPAGDQPFPCLAAYGASKAALNLFINTLRHELEPWGVGVSTILPSSYKTGQSSNHTYWEQQHKQLLQSLSPGLLEEYGEDYVNETKELFQSHAQHANPDLSPVIDAIEQALLSPRPRARYLAGPGVGLMYFIHSYCPFSLSNRFLQRLFVKKKLMPRALRKQSSFELSLGLHNNNNNNNNNDKEKLKLP</sequence>
<dbReference type="PANTHER" id="PTHR43313:SF2">
    <property type="entry name" value="11-BETA-HYDROXYSTEROID DEHYDROGENASE TYPE 2"/>
    <property type="match status" value="1"/>
</dbReference>
<dbReference type="GO" id="GO:0034650">
    <property type="term" value="P:cortisol metabolic process"/>
    <property type="evidence" value="ECO:0007669"/>
    <property type="project" value="Ensembl"/>
</dbReference>
<comment type="catalytic activity">
    <reaction evidence="12">
        <text>corticosterone + NAD(+) = 11-dehydrocorticosterone + NADH + H(+)</text>
        <dbReference type="Rhea" id="RHEA:42204"/>
        <dbReference type="ChEBI" id="CHEBI:15378"/>
        <dbReference type="ChEBI" id="CHEBI:16827"/>
        <dbReference type="ChEBI" id="CHEBI:57540"/>
        <dbReference type="ChEBI" id="CHEBI:57945"/>
        <dbReference type="ChEBI" id="CHEBI:78600"/>
    </reaction>
    <physiologicalReaction direction="left-to-right" evidence="12">
        <dbReference type="Rhea" id="RHEA:42205"/>
    </physiologicalReaction>
</comment>
<evidence type="ECO:0000256" key="15">
    <source>
        <dbReference type="SAM" id="Phobius"/>
    </source>
</evidence>